<dbReference type="EMBL" id="BGZK01002167">
    <property type="protein sequence ID" value="GBP91393.1"/>
    <property type="molecule type" value="Genomic_DNA"/>
</dbReference>
<evidence type="ECO:0000313" key="2">
    <source>
        <dbReference type="Proteomes" id="UP000299102"/>
    </source>
</evidence>
<organism evidence="1 2">
    <name type="scientific">Eumeta variegata</name>
    <name type="common">Bagworm moth</name>
    <name type="synonym">Eumeta japonica</name>
    <dbReference type="NCBI Taxonomy" id="151549"/>
    <lineage>
        <taxon>Eukaryota</taxon>
        <taxon>Metazoa</taxon>
        <taxon>Ecdysozoa</taxon>
        <taxon>Arthropoda</taxon>
        <taxon>Hexapoda</taxon>
        <taxon>Insecta</taxon>
        <taxon>Pterygota</taxon>
        <taxon>Neoptera</taxon>
        <taxon>Endopterygota</taxon>
        <taxon>Lepidoptera</taxon>
        <taxon>Glossata</taxon>
        <taxon>Ditrysia</taxon>
        <taxon>Tineoidea</taxon>
        <taxon>Psychidae</taxon>
        <taxon>Oiketicinae</taxon>
        <taxon>Eumeta</taxon>
    </lineage>
</organism>
<accession>A0A4C1ZX15</accession>
<dbReference type="AlphaFoldDB" id="A0A4C1ZX15"/>
<protein>
    <submittedName>
        <fullName evidence="1">Uncharacterized protein</fullName>
    </submittedName>
</protein>
<gene>
    <name evidence="1" type="ORF">EVAR_67282_1</name>
</gene>
<name>A0A4C1ZX15_EUMVA</name>
<sequence>MECSEMVTNRKLAPRLIGLKSIARSGSKEIPTLHSETELILRPSGETWTKLPRLNPRRPHTLKILMKCEKRILLMSPLRDTTSLCARDGERSSRMCTSNTQCARPSTVQPKSFIMDRGPIREDKPLM</sequence>
<evidence type="ECO:0000313" key="1">
    <source>
        <dbReference type="EMBL" id="GBP91393.1"/>
    </source>
</evidence>
<keyword evidence="2" id="KW-1185">Reference proteome</keyword>
<comment type="caution">
    <text evidence="1">The sequence shown here is derived from an EMBL/GenBank/DDBJ whole genome shotgun (WGS) entry which is preliminary data.</text>
</comment>
<dbReference type="Proteomes" id="UP000299102">
    <property type="component" value="Unassembled WGS sequence"/>
</dbReference>
<proteinExistence type="predicted"/>
<reference evidence="1 2" key="1">
    <citation type="journal article" date="2019" name="Commun. Biol.">
        <title>The bagworm genome reveals a unique fibroin gene that provides high tensile strength.</title>
        <authorList>
            <person name="Kono N."/>
            <person name="Nakamura H."/>
            <person name="Ohtoshi R."/>
            <person name="Tomita M."/>
            <person name="Numata K."/>
            <person name="Arakawa K."/>
        </authorList>
    </citation>
    <scope>NUCLEOTIDE SEQUENCE [LARGE SCALE GENOMIC DNA]</scope>
</reference>